<proteinExistence type="predicted"/>
<dbReference type="RefSeq" id="WP_151620501.1">
    <property type="nucleotide sequence ID" value="NZ_WBXO01000007.1"/>
</dbReference>
<evidence type="ECO:0008006" key="3">
    <source>
        <dbReference type="Google" id="ProtNLM"/>
    </source>
</evidence>
<evidence type="ECO:0000313" key="1">
    <source>
        <dbReference type="EMBL" id="KAB2952146.1"/>
    </source>
</evidence>
<protein>
    <recommendedName>
        <fullName evidence="3">Type I restriction endonuclease subunit M</fullName>
    </recommendedName>
</protein>
<evidence type="ECO:0000313" key="2">
    <source>
        <dbReference type="Proteomes" id="UP000468766"/>
    </source>
</evidence>
<dbReference type="Proteomes" id="UP000468766">
    <property type="component" value="Unassembled WGS sequence"/>
</dbReference>
<organism evidence="1 2">
    <name type="scientific">Heliorestis acidaminivorans</name>
    <dbReference type="NCBI Taxonomy" id="553427"/>
    <lineage>
        <taxon>Bacteria</taxon>
        <taxon>Bacillati</taxon>
        <taxon>Bacillota</taxon>
        <taxon>Clostridia</taxon>
        <taxon>Eubacteriales</taxon>
        <taxon>Heliobacteriaceae</taxon>
        <taxon>Heliorestis</taxon>
    </lineage>
</organism>
<gene>
    <name evidence="1" type="ORF">F9B85_10055</name>
</gene>
<sequence length="94" mass="10643">MVSSFPLVLFPLGQVYATPGVMDTIEVQDIQFALLRHHSGDWGDICSEDWELNNESLLHAGRLVSSYRDSKGKKFWIITEADRSATTVLLPEEY</sequence>
<keyword evidence="2" id="KW-1185">Reference proteome</keyword>
<dbReference type="AlphaFoldDB" id="A0A6I0ERG4"/>
<name>A0A6I0ERG4_9FIRM</name>
<reference evidence="1 2" key="1">
    <citation type="submission" date="2019-10" db="EMBL/GenBank/DDBJ databases">
        <title>Whole-genome sequence of the extremophile Heliorestis acidaminivorans DSM 24790.</title>
        <authorList>
            <person name="Kyndt J.A."/>
            <person name="Meyer T.E."/>
        </authorList>
    </citation>
    <scope>NUCLEOTIDE SEQUENCE [LARGE SCALE GENOMIC DNA]</scope>
    <source>
        <strain evidence="1 2">DSM 24790</strain>
    </source>
</reference>
<comment type="caution">
    <text evidence="1">The sequence shown here is derived from an EMBL/GenBank/DDBJ whole genome shotgun (WGS) entry which is preliminary data.</text>
</comment>
<dbReference type="OrthoDB" id="5522207at2"/>
<dbReference type="EMBL" id="WBXO01000007">
    <property type="protein sequence ID" value="KAB2952146.1"/>
    <property type="molecule type" value="Genomic_DNA"/>
</dbReference>
<accession>A0A6I0ERG4</accession>